<dbReference type="AlphaFoldDB" id="A0A1W1XUL2"/>
<comment type="subcellular location">
    <subcellularLocation>
        <location evidence="1">Cell outer membrane</location>
        <topology evidence="1">Lipid-anchor</topology>
    </subcellularLocation>
</comment>
<dbReference type="EMBL" id="FWXD01000017">
    <property type="protein sequence ID" value="SMC27545.1"/>
    <property type="molecule type" value="Genomic_DNA"/>
</dbReference>
<name>A0A1W1XUL2_9NEIS</name>
<dbReference type="STRING" id="1121001.SAMN02745857_02907"/>
<evidence type="ECO:0000313" key="5">
    <source>
        <dbReference type="Proteomes" id="UP000192761"/>
    </source>
</evidence>
<dbReference type="GO" id="GO:0009279">
    <property type="term" value="C:cell outer membrane"/>
    <property type="evidence" value="ECO:0007669"/>
    <property type="project" value="UniProtKB-SubCell"/>
</dbReference>
<dbReference type="Gene3D" id="2.60.40.420">
    <property type="entry name" value="Cupredoxins - blue copper proteins"/>
    <property type="match status" value="1"/>
</dbReference>
<evidence type="ECO:0000256" key="1">
    <source>
        <dbReference type="ARBA" id="ARBA00004459"/>
    </source>
</evidence>
<reference evidence="4 5" key="1">
    <citation type="submission" date="2017-04" db="EMBL/GenBank/DDBJ databases">
        <authorList>
            <person name="Afonso C.L."/>
            <person name="Miller P.J."/>
            <person name="Scott M.A."/>
            <person name="Spackman E."/>
            <person name="Goraichik I."/>
            <person name="Dimitrov K.M."/>
            <person name="Suarez D.L."/>
            <person name="Swayne D.E."/>
        </authorList>
    </citation>
    <scope>NUCLEOTIDE SEQUENCE [LARGE SCALE GENOMIC DNA]</scope>
    <source>
        <strain evidence="4 5">DSM 23236</strain>
    </source>
</reference>
<accession>A0A1W1XUL2</accession>
<dbReference type="SUPFAM" id="SSF49503">
    <property type="entry name" value="Cupredoxins"/>
    <property type="match status" value="1"/>
</dbReference>
<gene>
    <name evidence="4" type="ORF">SAMN02745857_02907</name>
</gene>
<proteinExistence type="predicted"/>
<feature type="chain" id="PRO_5012912985" evidence="2">
    <location>
        <begin position="19"/>
        <end position="106"/>
    </location>
</feature>
<keyword evidence="5" id="KW-1185">Reference proteome</keyword>
<evidence type="ECO:0000313" key="4">
    <source>
        <dbReference type="EMBL" id="SMC27545.1"/>
    </source>
</evidence>
<protein>
    <submittedName>
        <fullName evidence="4">Cupredoxin-like domain-containing protein</fullName>
    </submittedName>
</protein>
<dbReference type="Pfam" id="PF13473">
    <property type="entry name" value="Cupredoxin_1"/>
    <property type="match status" value="1"/>
</dbReference>
<dbReference type="InterPro" id="IPR008972">
    <property type="entry name" value="Cupredoxin"/>
</dbReference>
<keyword evidence="2" id="KW-0732">Signal</keyword>
<sequence length="106" mass="11464">MRHWMAIAALALAGLAHAEDLPTFKITIKDGTISPARLEAPAGKRFKLEITNAGKSPAEFESISLRKEKVLGPGVTSFVVVNPTSPAEHVYFDDFHPQAKGVLVIK</sequence>
<feature type="signal peptide" evidence="2">
    <location>
        <begin position="1"/>
        <end position="18"/>
    </location>
</feature>
<feature type="domain" description="EfeO-type cupredoxin-like" evidence="3">
    <location>
        <begin position="5"/>
        <end position="105"/>
    </location>
</feature>
<dbReference type="Proteomes" id="UP000192761">
    <property type="component" value="Unassembled WGS sequence"/>
</dbReference>
<dbReference type="OrthoDB" id="5958460at2"/>
<organism evidence="4 5">
    <name type="scientific">Andreprevotia lacus DSM 23236</name>
    <dbReference type="NCBI Taxonomy" id="1121001"/>
    <lineage>
        <taxon>Bacteria</taxon>
        <taxon>Pseudomonadati</taxon>
        <taxon>Pseudomonadota</taxon>
        <taxon>Betaproteobacteria</taxon>
        <taxon>Neisseriales</taxon>
        <taxon>Chitinibacteraceae</taxon>
        <taxon>Andreprevotia</taxon>
    </lineage>
</organism>
<dbReference type="InterPro" id="IPR028096">
    <property type="entry name" value="EfeO_Cupredoxin"/>
</dbReference>
<dbReference type="RefSeq" id="WP_084091530.1">
    <property type="nucleotide sequence ID" value="NZ_FWXD01000017.1"/>
</dbReference>
<evidence type="ECO:0000256" key="2">
    <source>
        <dbReference type="SAM" id="SignalP"/>
    </source>
</evidence>
<evidence type="ECO:0000259" key="3">
    <source>
        <dbReference type="Pfam" id="PF13473"/>
    </source>
</evidence>